<feature type="domain" description="Helicase ATP-binding" evidence="3">
    <location>
        <begin position="321"/>
        <end position="507"/>
    </location>
</feature>
<dbReference type="InterPro" id="IPR013087">
    <property type="entry name" value="Znf_C2H2_type"/>
</dbReference>
<dbReference type="PROSITE" id="PS51194">
    <property type="entry name" value="HELICASE_CTER"/>
    <property type="match status" value="1"/>
</dbReference>
<dbReference type="InterPro" id="IPR006935">
    <property type="entry name" value="Helicase/UvrB_N"/>
</dbReference>
<dbReference type="Proteomes" id="UP000683360">
    <property type="component" value="Unassembled WGS sequence"/>
</dbReference>
<dbReference type="Pfam" id="PF04851">
    <property type="entry name" value="ResIII"/>
    <property type="match status" value="1"/>
</dbReference>
<evidence type="ECO:0000256" key="2">
    <source>
        <dbReference type="SAM" id="MobiDB-lite"/>
    </source>
</evidence>
<evidence type="ECO:0000259" key="4">
    <source>
        <dbReference type="PROSITE" id="PS51194"/>
    </source>
</evidence>
<evidence type="ECO:0000256" key="1">
    <source>
        <dbReference type="SAM" id="Coils"/>
    </source>
</evidence>
<dbReference type="Pfam" id="PF12874">
    <property type="entry name" value="zf-met"/>
    <property type="match status" value="1"/>
</dbReference>
<dbReference type="PROSITE" id="PS00028">
    <property type="entry name" value="ZINC_FINGER_C2H2_1"/>
    <property type="match status" value="1"/>
</dbReference>
<feature type="compositionally biased region" description="Basic and acidic residues" evidence="2">
    <location>
        <begin position="116"/>
        <end position="131"/>
    </location>
</feature>
<keyword evidence="1" id="KW-0175">Coiled coil</keyword>
<dbReference type="GO" id="GO:0005524">
    <property type="term" value="F:ATP binding"/>
    <property type="evidence" value="ECO:0007669"/>
    <property type="project" value="InterPro"/>
</dbReference>
<feature type="compositionally biased region" description="Low complexity" evidence="2">
    <location>
        <begin position="151"/>
        <end position="163"/>
    </location>
</feature>
<name>A0A8S3QTC7_MYTED</name>
<feature type="region of interest" description="Disordered" evidence="2">
    <location>
        <begin position="151"/>
        <end position="191"/>
    </location>
</feature>
<evidence type="ECO:0000313" key="5">
    <source>
        <dbReference type="EMBL" id="CAG2200169.1"/>
    </source>
</evidence>
<dbReference type="Pfam" id="PF00271">
    <property type="entry name" value="Helicase_C"/>
    <property type="match status" value="1"/>
</dbReference>
<dbReference type="SMART" id="SM00487">
    <property type="entry name" value="DEXDc"/>
    <property type="match status" value="1"/>
</dbReference>
<gene>
    <name evidence="5" type="ORF">MEDL_14833</name>
</gene>
<evidence type="ECO:0000313" key="6">
    <source>
        <dbReference type="Proteomes" id="UP000683360"/>
    </source>
</evidence>
<sequence>MIAMARPKVFTTNLSDKNIRGQTEVNHYPHLTDEQTNVKTIPSIQKSPIMQRKGDFNLASASNDKEEISKSLQFKSCKSTINKISNDLYGIDSENPEESDSEHRTTDSSLSESDGEESRENERITPEKTCDKLPMFGDKYFIVSDQSDLSVSSRSKSSGSRKTSGSEEARAIKNRCKSKQSSLSGEDTSVDSLSELSLNAVTENVFEKTPGGNNIQDNSDESLESIQNNFARSTTPLSCEVSGRNQNKQSPFPFYCSTCERPMNTEKSYKEHLRGQRHCEKAAKETAPERKHPQTVKSMNDYGRIGFQLTKTTPRSYQIELFNKAMDSDRVCFLPTGTGKTLISCMTISAMLEQNPTRQVMFLVDKVLLVLQQSEYIKREIGDRMYRRFSHTDLSKFEERKPVIAALCGGLQKSGGVPLWKHDVIIVTAAFYENLLLREILRWNDTSLVVFDEAHHCIKNHPFNKLLQGYHRKCPKQTRPKLLGLTASPAGRDSVDETVRMLHQLMDNLGGAMIALVEENTYELKKFQSNAQIDPQYIAMSSKERLFKEELQLYLLKCYMRLGEETDLLQHFDIGLASKTKHLTEEQLIKYAKEVDGSLLNSLEVTVNMAGPKEASKSGVKLFSRNIIKHTQNICITLNVLIESGVNMAIEELQELMAADPCANFEFAEAILLPCTRIKDALQTCMNVEGPYLSLQNQDSDTSPQLSKLVEIVTRQDYVNWSNKDAMVLVLVKQRETAFKMKQLLRSHDSIQKLQLKVEAVVGHGTTSGTEQGMTVSQQRLILDDMKRKVIDIVVATSVAEEGVDIPECELVITFNPPSTVTALVQMRGRARKNNSKFVVLCNNSKEKTELEDLMKKEKNMIEAAETIVREQKTRKL</sequence>
<reference evidence="5" key="1">
    <citation type="submission" date="2021-03" db="EMBL/GenBank/DDBJ databases">
        <authorList>
            <person name="Bekaert M."/>
        </authorList>
    </citation>
    <scope>NUCLEOTIDE SEQUENCE</scope>
</reference>
<dbReference type="SMART" id="SM00490">
    <property type="entry name" value="HELICc"/>
    <property type="match status" value="1"/>
</dbReference>
<dbReference type="PANTHER" id="PTHR14074:SF16">
    <property type="entry name" value="ANTIVIRAL INNATE IMMUNE RESPONSE RECEPTOR RIG-I"/>
    <property type="match status" value="1"/>
</dbReference>
<dbReference type="GO" id="GO:0003677">
    <property type="term" value="F:DNA binding"/>
    <property type="evidence" value="ECO:0007669"/>
    <property type="project" value="InterPro"/>
</dbReference>
<dbReference type="PROSITE" id="PS51192">
    <property type="entry name" value="HELICASE_ATP_BIND_1"/>
    <property type="match status" value="1"/>
</dbReference>
<dbReference type="SUPFAM" id="SSF57667">
    <property type="entry name" value="beta-beta-alpha zinc fingers"/>
    <property type="match status" value="1"/>
</dbReference>
<dbReference type="OrthoDB" id="416741at2759"/>
<keyword evidence="6" id="KW-1185">Reference proteome</keyword>
<accession>A0A8S3QTC7</accession>
<dbReference type="Gene3D" id="3.40.50.300">
    <property type="entry name" value="P-loop containing nucleotide triphosphate hydrolases"/>
    <property type="match status" value="2"/>
</dbReference>
<protein>
    <submittedName>
        <fullName evidence="5">Uncharacterized protein</fullName>
    </submittedName>
</protein>
<feature type="coiled-coil region" evidence="1">
    <location>
        <begin position="848"/>
        <end position="875"/>
    </location>
</feature>
<dbReference type="GO" id="GO:0005737">
    <property type="term" value="C:cytoplasm"/>
    <property type="evidence" value="ECO:0007669"/>
    <property type="project" value="TreeGrafter"/>
</dbReference>
<dbReference type="InterPro" id="IPR036236">
    <property type="entry name" value="Znf_C2H2_sf"/>
</dbReference>
<dbReference type="InterPro" id="IPR027417">
    <property type="entry name" value="P-loop_NTPase"/>
</dbReference>
<dbReference type="Gene3D" id="3.30.160.60">
    <property type="entry name" value="Classic Zinc Finger"/>
    <property type="match status" value="1"/>
</dbReference>
<dbReference type="InterPro" id="IPR001650">
    <property type="entry name" value="Helicase_C-like"/>
</dbReference>
<dbReference type="SUPFAM" id="SSF52540">
    <property type="entry name" value="P-loop containing nucleoside triphosphate hydrolases"/>
    <property type="match status" value="1"/>
</dbReference>
<feature type="domain" description="Helicase C-terminal" evidence="4">
    <location>
        <begin position="705"/>
        <end position="877"/>
    </location>
</feature>
<dbReference type="InterPro" id="IPR051363">
    <property type="entry name" value="RLR_Helicase"/>
</dbReference>
<evidence type="ECO:0000259" key="3">
    <source>
        <dbReference type="PROSITE" id="PS51192"/>
    </source>
</evidence>
<organism evidence="5 6">
    <name type="scientific">Mytilus edulis</name>
    <name type="common">Blue mussel</name>
    <dbReference type="NCBI Taxonomy" id="6550"/>
    <lineage>
        <taxon>Eukaryota</taxon>
        <taxon>Metazoa</taxon>
        <taxon>Spiralia</taxon>
        <taxon>Lophotrochozoa</taxon>
        <taxon>Mollusca</taxon>
        <taxon>Bivalvia</taxon>
        <taxon>Autobranchia</taxon>
        <taxon>Pteriomorphia</taxon>
        <taxon>Mytilida</taxon>
        <taxon>Mytiloidea</taxon>
        <taxon>Mytilidae</taxon>
        <taxon>Mytilinae</taxon>
        <taxon>Mytilus</taxon>
    </lineage>
</organism>
<dbReference type="EMBL" id="CAJPWZ010000734">
    <property type="protein sequence ID" value="CAG2200169.1"/>
    <property type="molecule type" value="Genomic_DNA"/>
</dbReference>
<dbReference type="AlphaFoldDB" id="A0A8S3QTC7"/>
<comment type="caution">
    <text evidence="5">The sequence shown here is derived from an EMBL/GenBank/DDBJ whole genome shotgun (WGS) entry which is preliminary data.</text>
</comment>
<proteinExistence type="predicted"/>
<dbReference type="GO" id="GO:0016787">
    <property type="term" value="F:hydrolase activity"/>
    <property type="evidence" value="ECO:0007669"/>
    <property type="project" value="InterPro"/>
</dbReference>
<feature type="compositionally biased region" description="Polar residues" evidence="2">
    <location>
        <begin position="179"/>
        <end position="191"/>
    </location>
</feature>
<dbReference type="PANTHER" id="PTHR14074">
    <property type="entry name" value="HELICASE WITH DEATH DOMAIN-RELATED"/>
    <property type="match status" value="1"/>
</dbReference>
<dbReference type="InterPro" id="IPR014001">
    <property type="entry name" value="Helicase_ATP-bd"/>
</dbReference>
<feature type="region of interest" description="Disordered" evidence="2">
    <location>
        <begin position="88"/>
        <end position="131"/>
    </location>
</feature>